<keyword evidence="2" id="KW-1185">Reference proteome</keyword>
<dbReference type="EMBL" id="RRYP01018876">
    <property type="protein sequence ID" value="TNV73442.1"/>
    <property type="molecule type" value="Genomic_DNA"/>
</dbReference>
<reference evidence="1" key="1">
    <citation type="submission" date="2019-06" db="EMBL/GenBank/DDBJ databases">
        <authorList>
            <person name="Zheng W."/>
        </authorList>
    </citation>
    <scope>NUCLEOTIDE SEQUENCE</scope>
    <source>
        <strain evidence="1">QDHG01</strain>
    </source>
</reference>
<dbReference type="Proteomes" id="UP000785679">
    <property type="component" value="Unassembled WGS sequence"/>
</dbReference>
<dbReference type="AlphaFoldDB" id="A0A8J8SWI2"/>
<evidence type="ECO:0000313" key="1">
    <source>
        <dbReference type="EMBL" id="TNV73442.1"/>
    </source>
</evidence>
<protein>
    <submittedName>
        <fullName evidence="1">Uncharacterized protein</fullName>
    </submittedName>
</protein>
<accession>A0A8J8SWI2</accession>
<proteinExistence type="predicted"/>
<sequence length="95" mass="11216">MQMLSNFQCIKKLKFSIDKNIQVKQSEVQNQCPNQLIIKIIHSYIAWEKMTIDIIKCLNQKENLQQFIIQLPSDGFKIKNISNLLIIYKFTKNCP</sequence>
<gene>
    <name evidence="1" type="ORF">FGO68_gene16377</name>
</gene>
<comment type="caution">
    <text evidence="1">The sequence shown here is derived from an EMBL/GenBank/DDBJ whole genome shotgun (WGS) entry which is preliminary data.</text>
</comment>
<organism evidence="1 2">
    <name type="scientific">Halteria grandinella</name>
    <dbReference type="NCBI Taxonomy" id="5974"/>
    <lineage>
        <taxon>Eukaryota</taxon>
        <taxon>Sar</taxon>
        <taxon>Alveolata</taxon>
        <taxon>Ciliophora</taxon>
        <taxon>Intramacronucleata</taxon>
        <taxon>Spirotrichea</taxon>
        <taxon>Stichotrichia</taxon>
        <taxon>Sporadotrichida</taxon>
        <taxon>Halteriidae</taxon>
        <taxon>Halteria</taxon>
    </lineage>
</organism>
<evidence type="ECO:0000313" key="2">
    <source>
        <dbReference type="Proteomes" id="UP000785679"/>
    </source>
</evidence>
<name>A0A8J8SWI2_HALGN</name>